<evidence type="ECO:0000256" key="2">
    <source>
        <dbReference type="ARBA" id="ARBA00009549"/>
    </source>
</evidence>
<dbReference type="Proteomes" id="UP000697127">
    <property type="component" value="Unassembled WGS sequence"/>
</dbReference>
<feature type="compositionally biased region" description="Acidic residues" evidence="7">
    <location>
        <begin position="1158"/>
        <end position="1170"/>
    </location>
</feature>
<dbReference type="GO" id="GO:0051301">
    <property type="term" value="P:cell division"/>
    <property type="evidence" value="ECO:0007669"/>
    <property type="project" value="UniProtKB-KW"/>
</dbReference>
<dbReference type="GO" id="GO:0005881">
    <property type="term" value="C:cytoplasmic microtubule"/>
    <property type="evidence" value="ECO:0007669"/>
    <property type="project" value="TreeGrafter"/>
</dbReference>
<name>A0A9P6WJE7_9ASCO</name>
<feature type="region of interest" description="Disordered" evidence="7">
    <location>
        <begin position="835"/>
        <end position="861"/>
    </location>
</feature>
<dbReference type="InterPro" id="IPR024395">
    <property type="entry name" value="CLASP_N_dom"/>
</dbReference>
<evidence type="ECO:0000256" key="7">
    <source>
        <dbReference type="SAM" id="MobiDB-lite"/>
    </source>
</evidence>
<evidence type="ECO:0000256" key="6">
    <source>
        <dbReference type="ARBA" id="ARBA00022776"/>
    </source>
</evidence>
<organism evidence="10 11">
    <name type="scientific">Pichia californica</name>
    <dbReference type="NCBI Taxonomy" id="460514"/>
    <lineage>
        <taxon>Eukaryota</taxon>
        <taxon>Fungi</taxon>
        <taxon>Dikarya</taxon>
        <taxon>Ascomycota</taxon>
        <taxon>Saccharomycotina</taxon>
        <taxon>Pichiomycetes</taxon>
        <taxon>Pichiales</taxon>
        <taxon>Pichiaceae</taxon>
        <taxon>Pichia</taxon>
    </lineage>
</organism>
<feature type="compositionally biased region" description="Basic and acidic residues" evidence="7">
    <location>
        <begin position="810"/>
        <end position="820"/>
    </location>
</feature>
<dbReference type="Pfam" id="PF12348">
    <property type="entry name" value="CLASP_N"/>
    <property type="match status" value="1"/>
</dbReference>
<proteinExistence type="inferred from homology"/>
<keyword evidence="5" id="KW-0493">Microtubule</keyword>
<keyword evidence="6" id="KW-0498">Mitosis</keyword>
<keyword evidence="6" id="KW-0131">Cell cycle</keyword>
<evidence type="ECO:0000256" key="3">
    <source>
        <dbReference type="ARBA" id="ARBA00016012"/>
    </source>
</evidence>
<evidence type="ECO:0000256" key="5">
    <source>
        <dbReference type="ARBA" id="ARBA00022701"/>
    </source>
</evidence>
<dbReference type="EMBL" id="PUHW01000297">
    <property type="protein sequence ID" value="KAG0687217.1"/>
    <property type="molecule type" value="Genomic_DNA"/>
</dbReference>
<gene>
    <name evidence="10" type="primary">STU1</name>
    <name evidence="10" type="ORF">C6P40_002651</name>
</gene>
<evidence type="ECO:0000313" key="11">
    <source>
        <dbReference type="Proteomes" id="UP000697127"/>
    </source>
</evidence>
<reference evidence="10" key="1">
    <citation type="submission" date="2020-11" db="EMBL/GenBank/DDBJ databases">
        <title>Kefir isolates.</title>
        <authorList>
            <person name="Marcisauskas S."/>
            <person name="Kim Y."/>
            <person name="Blasche S."/>
        </authorList>
    </citation>
    <scope>NUCLEOTIDE SEQUENCE</scope>
    <source>
        <strain evidence="10">Olga-1</strain>
    </source>
</reference>
<dbReference type="InterPro" id="IPR028009">
    <property type="entry name" value="ESCO_Acetyltransf_dom"/>
</dbReference>
<dbReference type="GO" id="GO:0005876">
    <property type="term" value="C:spindle microtubule"/>
    <property type="evidence" value="ECO:0007669"/>
    <property type="project" value="TreeGrafter"/>
</dbReference>
<feature type="region of interest" description="Disordered" evidence="7">
    <location>
        <begin position="1156"/>
        <end position="1185"/>
    </location>
</feature>
<dbReference type="GO" id="GO:0008017">
    <property type="term" value="F:microtubule binding"/>
    <property type="evidence" value="ECO:0007669"/>
    <property type="project" value="TreeGrafter"/>
</dbReference>
<dbReference type="GO" id="GO:0090307">
    <property type="term" value="P:mitotic spindle assembly"/>
    <property type="evidence" value="ECO:0007669"/>
    <property type="project" value="TreeGrafter"/>
</dbReference>
<dbReference type="GO" id="GO:0005815">
    <property type="term" value="C:microtubule organizing center"/>
    <property type="evidence" value="ECO:0007669"/>
    <property type="project" value="TreeGrafter"/>
</dbReference>
<comment type="caution">
    <text evidence="10">The sequence shown here is derived from an EMBL/GenBank/DDBJ whole genome shotgun (WGS) entry which is preliminary data.</text>
</comment>
<dbReference type="PANTHER" id="PTHR21567">
    <property type="entry name" value="CLASP"/>
    <property type="match status" value="1"/>
</dbReference>
<dbReference type="SUPFAM" id="SSF48371">
    <property type="entry name" value="ARM repeat"/>
    <property type="match status" value="1"/>
</dbReference>
<accession>A0A9P6WJE7</accession>
<dbReference type="InterPro" id="IPR011989">
    <property type="entry name" value="ARM-like"/>
</dbReference>
<evidence type="ECO:0000256" key="4">
    <source>
        <dbReference type="ARBA" id="ARBA00022618"/>
    </source>
</evidence>
<feature type="region of interest" description="Disordered" evidence="7">
    <location>
        <begin position="793"/>
        <end position="820"/>
    </location>
</feature>
<protein>
    <recommendedName>
        <fullName evidence="3">Protein STU1</fullName>
    </recommendedName>
</protein>
<sequence>MARDDLRSGINKKKKKKKPALIQSTFLIKYNKLDEVTCGECGFKFIKSMKETIKQHDIFHNQRILGLQITKTIFNKLKLNGKKILFKYNENKLNLKNKKIYCFIVSYEDQQIIKLVADMLKIVNIQWLNDNKRNFKDWERNLFNNKIILLICHDLLLDTYRSIGITTTFSPPKSFEHLKGFHMDIKTSAIDINKPELKLKFGVSRIFVSQEYRRNHLAEFMLDSLLEYGVPGKRLTHWQVGFSQPSNAGDLMLESASSNDLQTIENAITNFKQYIKRNLVDLNLSLSYVNFLIETYDTRELSILSFGTLCHLIKRISIQDHTVLTQIYNPIIPFLLNRLKDNKDSIRLTALKSLRTCLRSSPKNIDLIIHYLITDGLFNNDLQIQISTLDIIYEIIEPSSKFIFSFKPLLSSLVKLLKSSNFTISSKSNDLIKLYFTEVNPNNNTAKSDLLNDLITFNISTNIITNLLKSIDLSLYKKYYNIINHESQELIDPSFIQNKLNYILDQTPNWNIDDSSLISIEIDDVLTFESLLNEFELSFDGKETEKNWKNRQLLIIKLRQILRGKSFLLHIDIFINFLKGIKDSIPKGMMSLRTTLSNNSCQLCKELAIYAGSLLDFTIIEPLLLILLKLTSARKIMQHQNANVAIIALLLYTNLNPKVFIILNQTIQEKNIQPRVYIGNWIELICLKYYDPNNSDNNQFLFESIDNILFRGLSDPIPQVKEAMRKAFWTLCEFEPSYEDKIMKRLDYGTVKALERSKSVFINSNDNILKSNFRSSNSKDSFKSIQVKESTPPFIIKQREKENIQVPFESARKSNRSESLDENKLLQKNMNKQPLQQLNQQQQQKQQSQSHQSQQRQTLRHHTTPIITKEIEMINNEDSIDDFTGRIKRENIIYEEITSESKIIQDEGFKKLLNENDSSLTIKFHGALNNLTIINSEVFEIIFLTGNENYFSKISTYISTENILRLFCLYLIKSEDYKRIDFIINNLSLEDLCLSIINILNFATDASKVDNINLSFQYIKNKFNIINSILKIFNRLIILKKDIIKSYLLSSIFECLITSFGIINDDLTKEKLVITFCLCLQEYNDLFRRSIKEINNSILRNDICNVLNIIEDGDEDINLNDVVDVSKFSPIKINKDEFDENIDEMTKVVPKIRKHNDEDDYMDGGNDDGDHDVKSENGEFNDIANNNSESKIVNDFTMIFPKRKTNDLFEYENVKLKLDGEKSVGVDELISEIENEENDDESKNELEQINSNTNDIDSNTNHIDSDINDINLDTNNIHLETKYDKVLEDEVEVEVEDEFI</sequence>
<dbReference type="InterPro" id="IPR016024">
    <property type="entry name" value="ARM-type_fold"/>
</dbReference>
<keyword evidence="11" id="KW-1185">Reference proteome</keyword>
<dbReference type="GO" id="GO:1990023">
    <property type="term" value="C:mitotic spindle midzone"/>
    <property type="evidence" value="ECO:0007669"/>
    <property type="project" value="TreeGrafter"/>
</dbReference>
<evidence type="ECO:0000259" key="8">
    <source>
        <dbReference type="Pfam" id="PF12348"/>
    </source>
</evidence>
<evidence type="ECO:0000313" key="10">
    <source>
        <dbReference type="EMBL" id="KAG0687217.1"/>
    </source>
</evidence>
<comment type="similarity">
    <text evidence="2">Belongs to the CLASP family.</text>
</comment>
<feature type="compositionally biased region" description="Low complexity" evidence="7">
    <location>
        <begin position="835"/>
        <end position="857"/>
    </location>
</feature>
<dbReference type="Gene3D" id="1.25.10.10">
    <property type="entry name" value="Leucine-rich Repeat Variant"/>
    <property type="match status" value="2"/>
</dbReference>
<feature type="domain" description="CLASP N-terminal" evidence="8">
    <location>
        <begin position="530"/>
        <end position="755"/>
    </location>
</feature>
<comment type="subcellular location">
    <subcellularLocation>
        <location evidence="1">Cytoplasm</location>
        <location evidence="1">Cytoskeleton</location>
        <location evidence="1">Spindle</location>
    </subcellularLocation>
</comment>
<keyword evidence="4" id="KW-0132">Cell division</keyword>
<dbReference type="PANTHER" id="PTHR21567:SF9">
    <property type="entry name" value="CLIP-ASSOCIATING PROTEIN"/>
    <property type="match status" value="1"/>
</dbReference>
<feature type="domain" description="N-acetyltransferase ESCO acetyl-transferase" evidence="9">
    <location>
        <begin position="199"/>
        <end position="254"/>
    </location>
</feature>
<evidence type="ECO:0000259" key="9">
    <source>
        <dbReference type="Pfam" id="PF13880"/>
    </source>
</evidence>
<dbReference type="Pfam" id="PF13880">
    <property type="entry name" value="Acetyltransf_13"/>
    <property type="match status" value="1"/>
</dbReference>
<evidence type="ECO:0000256" key="1">
    <source>
        <dbReference type="ARBA" id="ARBA00004186"/>
    </source>
</evidence>